<keyword evidence="1" id="KW-0812">Transmembrane</keyword>
<dbReference type="Proteomes" id="UP000253831">
    <property type="component" value="Unassembled WGS sequence"/>
</dbReference>
<accession>A0A369XVF8</accession>
<dbReference type="EMBL" id="QPGA01000002">
    <property type="protein sequence ID" value="RDE52157.1"/>
    <property type="molecule type" value="Genomic_DNA"/>
</dbReference>
<dbReference type="AlphaFoldDB" id="A0A369XVF8"/>
<feature type="transmembrane region" description="Helical" evidence="1">
    <location>
        <begin position="106"/>
        <end position="126"/>
    </location>
</feature>
<keyword evidence="1" id="KW-1133">Transmembrane helix</keyword>
<evidence type="ECO:0000313" key="2">
    <source>
        <dbReference type="EMBL" id="RDE52157.1"/>
    </source>
</evidence>
<name>A0A369XVF8_9PROT</name>
<feature type="transmembrane region" description="Helical" evidence="1">
    <location>
        <begin position="58"/>
        <end position="77"/>
    </location>
</feature>
<comment type="caution">
    <text evidence="2">The sequence shown here is derived from an EMBL/GenBank/DDBJ whole genome shotgun (WGS) entry which is preliminary data.</text>
</comment>
<gene>
    <name evidence="2" type="ORF">DVS81_02700</name>
</gene>
<feature type="transmembrane region" description="Helical" evidence="1">
    <location>
        <begin position="146"/>
        <end position="168"/>
    </location>
</feature>
<organism evidence="2 3">
    <name type="scientific">Candidatus Accumulibacter meliphilus</name>
    <dbReference type="NCBI Taxonomy" id="2211374"/>
    <lineage>
        <taxon>Bacteria</taxon>
        <taxon>Pseudomonadati</taxon>
        <taxon>Pseudomonadota</taxon>
        <taxon>Betaproteobacteria</taxon>
        <taxon>Candidatus Accumulibacter</taxon>
    </lineage>
</organism>
<sequence length="399" mass="44051">MCRPLGFWLLMLSALSGFCLSLAYFAVNVSVIFGQDLSIEGMPPSISELHSVLTAWSLDYSAVTPFLWTWFFWLIVFNGTRVKRGQLSAVALDMKATTLPFTDSHVTVWIQLGLIGTLIGFMRIGFKMKKLAANSGDPDASEVLNILLESFGTALLSSLAAVVLAYVIGPIIIRAWRWIFLVSHGDADVSTAVSTLTRQFEESAKHVMTLTSEVRGLSDEIGKLSENLKPDVVTKCVGFLSAINEHSFRLFSAVEQQSTTLKSAIEGGTEVTKAAVTGSLERTTRALIDEARNIDNRLLEIVRRSDENARTVTEEIRKSTVDARANSQAVSSTVLEQKKNTKAALVEEVEKITRAICEVEAAVKNLPTSGYATDLSYVGNRRRRSFLERVHQWLRGGRR</sequence>
<protein>
    <submittedName>
        <fullName evidence="2">Uncharacterized protein</fullName>
    </submittedName>
</protein>
<evidence type="ECO:0000313" key="3">
    <source>
        <dbReference type="Proteomes" id="UP000253831"/>
    </source>
</evidence>
<evidence type="ECO:0000256" key="1">
    <source>
        <dbReference type="SAM" id="Phobius"/>
    </source>
</evidence>
<reference evidence="2 3" key="1">
    <citation type="submission" date="2018-05" db="EMBL/GenBank/DDBJ databases">
        <title>Integrated omic analyses show evidence that a Ca. Accumulibacter phosphatis strain performs denitrification under micro-aerobic conditions.</title>
        <authorList>
            <person name="Camejo P.Y."/>
            <person name="Katherine M.D."/>
            <person name="Daniel N.R."/>
        </authorList>
    </citation>
    <scope>NUCLEOTIDE SEQUENCE [LARGE SCALE GENOMIC DNA]</scope>
    <source>
        <strain evidence="2">UW-LDO-IC</strain>
    </source>
</reference>
<proteinExistence type="predicted"/>
<keyword evidence="1" id="KW-0472">Membrane</keyword>